<dbReference type="InterPro" id="IPR002575">
    <property type="entry name" value="Aminoglycoside_PTrfase"/>
</dbReference>
<dbReference type="PANTHER" id="PTHR21064:SF6">
    <property type="entry name" value="AMINOGLYCOSIDE PHOSPHOTRANSFERASE DOMAIN-CONTAINING PROTEIN"/>
    <property type="match status" value="1"/>
</dbReference>
<dbReference type="EMBL" id="JACVFC010000001">
    <property type="protein sequence ID" value="MBC9928903.1"/>
    <property type="molecule type" value="Genomic_DNA"/>
</dbReference>
<organism evidence="3 4">
    <name type="scientific">Chitinophaga qingshengii</name>
    <dbReference type="NCBI Taxonomy" id="1569794"/>
    <lineage>
        <taxon>Bacteria</taxon>
        <taxon>Pseudomonadati</taxon>
        <taxon>Bacteroidota</taxon>
        <taxon>Chitinophagia</taxon>
        <taxon>Chitinophagales</taxon>
        <taxon>Chitinophagaceae</taxon>
        <taxon>Chitinophaga</taxon>
    </lineage>
</organism>
<protein>
    <submittedName>
        <fullName evidence="3">Phosphotransferase</fullName>
    </submittedName>
</protein>
<evidence type="ECO:0000256" key="1">
    <source>
        <dbReference type="ARBA" id="ARBA00038240"/>
    </source>
</evidence>
<comment type="similarity">
    <text evidence="1">Belongs to the pseudomonas-type ThrB family.</text>
</comment>
<dbReference type="Gene3D" id="3.90.1200.10">
    <property type="match status" value="1"/>
</dbReference>
<dbReference type="SUPFAM" id="SSF56112">
    <property type="entry name" value="Protein kinase-like (PK-like)"/>
    <property type="match status" value="1"/>
</dbReference>
<dbReference type="Proteomes" id="UP000659124">
    <property type="component" value="Unassembled WGS sequence"/>
</dbReference>
<name>A0ABR7THA3_9BACT</name>
<dbReference type="Pfam" id="PF01636">
    <property type="entry name" value="APH"/>
    <property type="match status" value="1"/>
</dbReference>
<comment type="caution">
    <text evidence="3">The sequence shown here is derived from an EMBL/GenBank/DDBJ whole genome shotgun (WGS) entry which is preliminary data.</text>
</comment>
<evidence type="ECO:0000313" key="3">
    <source>
        <dbReference type="EMBL" id="MBC9928903.1"/>
    </source>
</evidence>
<dbReference type="PANTHER" id="PTHR21064">
    <property type="entry name" value="AMINOGLYCOSIDE PHOSPHOTRANSFERASE DOMAIN-CONTAINING PROTEIN-RELATED"/>
    <property type="match status" value="1"/>
</dbReference>
<evidence type="ECO:0000313" key="4">
    <source>
        <dbReference type="Proteomes" id="UP000659124"/>
    </source>
</evidence>
<sequence>MKTVFPTTYSTLCPLALASLIAEKYHLTAVRCTFLLRGVGDTYLVETSGDRFVCRIYRSSHRSLPQIQEEVTLLLALKAANVAVSYPITDTAGETIQQLPAAEGIRGMVLFSYAPGRSVKPLNGNQLKSLGREMARFHNVSATIAWGNSRWHFDTDTTLFKPLQLLAPFFSGDPESYACLQELARRANHRLSQLDASNCPTGYCHFDFLPKNIHFDGDAVTLFDFDFTGYGWVVNDLAVFWQHLAIEVFTRRMDEKAAKEAFATLLGGYREHRSLSADELAAVPYLALGFWLFYMGFHTTHDQFYAQLETAHLKVITGFLKHIADTYWQKEGF</sequence>
<dbReference type="InterPro" id="IPR011009">
    <property type="entry name" value="Kinase-like_dom_sf"/>
</dbReference>
<keyword evidence="4" id="KW-1185">Reference proteome</keyword>
<accession>A0ABR7THA3</accession>
<proteinExistence type="inferred from homology"/>
<reference evidence="3 4" key="1">
    <citation type="submission" date="2020-09" db="EMBL/GenBank/DDBJ databases">
        <title>Genome sequences of type strains of Chitinophaga qingshengii and Chitinophaga varians.</title>
        <authorList>
            <person name="Kittiwongwattana C."/>
        </authorList>
    </citation>
    <scope>NUCLEOTIDE SEQUENCE [LARGE SCALE GENOMIC DNA]</scope>
    <source>
        <strain evidence="3 4">JCM 30026</strain>
    </source>
</reference>
<dbReference type="RefSeq" id="WP_188086062.1">
    <property type="nucleotide sequence ID" value="NZ_JACVFC010000001.1"/>
</dbReference>
<gene>
    <name evidence="3" type="ORF">ICL07_00870</name>
</gene>
<evidence type="ECO:0000259" key="2">
    <source>
        <dbReference type="Pfam" id="PF01636"/>
    </source>
</evidence>
<feature type="domain" description="Aminoglycoside phosphotransferase" evidence="2">
    <location>
        <begin position="40"/>
        <end position="272"/>
    </location>
</feature>
<dbReference type="Gene3D" id="3.30.200.20">
    <property type="entry name" value="Phosphorylase Kinase, domain 1"/>
    <property type="match status" value="1"/>
</dbReference>
<dbReference type="InterPro" id="IPR050249">
    <property type="entry name" value="Pseudomonas-type_ThrB"/>
</dbReference>